<dbReference type="HOGENOM" id="CLU_065791_0_0_6"/>
<dbReference type="InterPro" id="IPR013658">
    <property type="entry name" value="SGL"/>
</dbReference>
<gene>
    <name evidence="3" type="ORF">PCA10_33720</name>
</gene>
<feature type="chain" id="PRO_5004536578" description="SMP-30/Gluconolactonase/LRE-like region domain-containing protein" evidence="1">
    <location>
        <begin position="37"/>
        <end position="388"/>
    </location>
</feature>
<dbReference type="EMBL" id="AP013068">
    <property type="protein sequence ID" value="BAN49104.1"/>
    <property type="molecule type" value="Genomic_DNA"/>
</dbReference>
<sequence>MSQATRASWPVPRTRLTAITPLSLAFALGLSGTAQAQVDGAETACPTPEAGQLLCGDAPAEDMELASDGAHLFLGTTPGLSGVHQSRLRVMAIDSAKVAELAIDVAREPGWGAAGCAAPAQAPGAHGIHLSRRADGREQLLVVNHEGRESIEFFEPRQTEQGWRMLWRGCVENSTGGVFNDVVGTRDGGFVATVMFEHAAMGADPRLERMLDGRDTGYLMRWLPGGVLERLPRSETAFPNGIQLEPDGQGVWVAAWTGRQLRRYDLARQDYRRSVTLPFMPDNLSWSADGQLLAAGIPDAGTFRACFLGKDEFCRVATRVAALDPQQGDVKLIYSAPDAVLFGASVAVQVGADLYVGAFSGDRLLRLPAFFDTDQTAGRVQQSAFHEE</sequence>
<dbReference type="SUPFAM" id="SSF63829">
    <property type="entry name" value="Calcium-dependent phosphotriesterase"/>
    <property type="match status" value="1"/>
</dbReference>
<accession>S6BIT1</accession>
<dbReference type="Gene3D" id="2.120.10.30">
    <property type="entry name" value="TolB, C-terminal domain"/>
    <property type="match status" value="1"/>
</dbReference>
<dbReference type="RefSeq" id="WP_016493249.1">
    <property type="nucleotide sequence ID" value="NC_021499.1"/>
</dbReference>
<evidence type="ECO:0000313" key="4">
    <source>
        <dbReference type="Proteomes" id="UP000015503"/>
    </source>
</evidence>
<protein>
    <recommendedName>
        <fullName evidence="2">SMP-30/Gluconolactonase/LRE-like region domain-containing protein</fullName>
    </recommendedName>
</protein>
<dbReference type="PATRIC" id="fig|1245471.3.peg.3409"/>
<dbReference type="InterPro" id="IPR011042">
    <property type="entry name" value="6-blade_b-propeller_TolB-like"/>
</dbReference>
<keyword evidence="1" id="KW-0732">Signal</keyword>
<organism evidence="3 4">
    <name type="scientific">Metapseudomonas resinovorans NBRC 106553</name>
    <dbReference type="NCBI Taxonomy" id="1245471"/>
    <lineage>
        <taxon>Bacteria</taxon>
        <taxon>Pseudomonadati</taxon>
        <taxon>Pseudomonadota</taxon>
        <taxon>Gammaproteobacteria</taxon>
        <taxon>Pseudomonadales</taxon>
        <taxon>Pseudomonadaceae</taxon>
        <taxon>Metapseudomonas</taxon>
    </lineage>
</organism>
<dbReference type="Proteomes" id="UP000015503">
    <property type="component" value="Chromosome"/>
</dbReference>
<feature type="domain" description="SMP-30/Gluconolactonase/LRE-like region" evidence="2">
    <location>
        <begin position="122"/>
        <end position="283"/>
    </location>
</feature>
<feature type="signal peptide" evidence="1">
    <location>
        <begin position="1"/>
        <end position="36"/>
    </location>
</feature>
<dbReference type="KEGG" id="pre:PCA10_33720"/>
<dbReference type="OrthoDB" id="1158171at2"/>
<dbReference type="InterPro" id="IPR051288">
    <property type="entry name" value="Serum_paraoxonase/arylesterase"/>
</dbReference>
<dbReference type="eggNOG" id="COG3386">
    <property type="taxonomic scope" value="Bacteria"/>
</dbReference>
<evidence type="ECO:0000256" key="1">
    <source>
        <dbReference type="SAM" id="SignalP"/>
    </source>
</evidence>
<dbReference type="AlphaFoldDB" id="S6BIT1"/>
<proteinExistence type="predicted"/>
<keyword evidence="4" id="KW-1185">Reference proteome</keyword>
<name>S6BIT1_METRE</name>
<evidence type="ECO:0000313" key="3">
    <source>
        <dbReference type="EMBL" id="BAN49104.1"/>
    </source>
</evidence>
<dbReference type="PANTHER" id="PTHR11799:SF12">
    <property type="entry name" value="PARAOXONASE-RELATED"/>
    <property type="match status" value="1"/>
</dbReference>
<dbReference type="Pfam" id="PF08450">
    <property type="entry name" value="SGL"/>
    <property type="match status" value="1"/>
</dbReference>
<reference evidence="3 4" key="1">
    <citation type="journal article" date="2013" name="Genome Announc.">
        <title>Complete Genome Sequence of the Carbazole Degrader Pseudomonas resinovorans Strain CA10 (NBRC 106553).</title>
        <authorList>
            <person name="Shintani M."/>
            <person name="Hosoyama A."/>
            <person name="Ohji S."/>
            <person name="Tsuchikane K."/>
            <person name="Takarada H."/>
            <person name="Yamazoe A."/>
            <person name="Fujita N."/>
            <person name="Nojiri H."/>
        </authorList>
    </citation>
    <scope>NUCLEOTIDE SEQUENCE [LARGE SCALE GENOMIC DNA]</scope>
    <source>
        <strain evidence="3 4">NBRC 106553</strain>
    </source>
</reference>
<dbReference type="PANTHER" id="PTHR11799">
    <property type="entry name" value="PARAOXONASE"/>
    <property type="match status" value="1"/>
</dbReference>
<dbReference type="STRING" id="1245471.PCA10_33720"/>
<evidence type="ECO:0000259" key="2">
    <source>
        <dbReference type="Pfam" id="PF08450"/>
    </source>
</evidence>